<keyword evidence="4 6" id="KW-1133">Transmembrane helix</keyword>
<reference evidence="7 8" key="1">
    <citation type="journal article" date="2012" name="J. Bacteriol.">
        <title>Complete genome sequence of the broad-host-range strain Sinorhizobium fredii USDA257.</title>
        <authorList>
            <person name="Schuldes J."/>
            <person name="Rodriguez Orbegoso M."/>
            <person name="Schmeisser C."/>
            <person name="Krishnan H.B."/>
            <person name="Daniel R."/>
            <person name="Streit W.R."/>
        </authorList>
    </citation>
    <scope>NUCLEOTIDE SEQUENCE [LARGE SCALE GENOMIC DNA]</scope>
    <source>
        <strain evidence="7 8">USDA 257</strain>
    </source>
</reference>
<dbReference type="GO" id="GO:0016020">
    <property type="term" value="C:membrane"/>
    <property type="evidence" value="ECO:0007669"/>
    <property type="project" value="UniProtKB-SubCell"/>
</dbReference>
<protein>
    <recommendedName>
        <fullName evidence="9">Inorganic phosphate transporter</fullName>
    </recommendedName>
</protein>
<dbReference type="GO" id="GO:0005315">
    <property type="term" value="F:phosphate transmembrane transporter activity"/>
    <property type="evidence" value="ECO:0007669"/>
    <property type="project" value="InterPro"/>
</dbReference>
<name>I3X531_SINF2</name>
<dbReference type="PANTHER" id="PTHR11101">
    <property type="entry name" value="PHOSPHATE TRANSPORTER"/>
    <property type="match status" value="1"/>
</dbReference>
<feature type="transmembrane region" description="Helical" evidence="6">
    <location>
        <begin position="46"/>
        <end position="69"/>
    </location>
</feature>
<evidence type="ECO:0000256" key="6">
    <source>
        <dbReference type="SAM" id="Phobius"/>
    </source>
</evidence>
<dbReference type="KEGG" id="sfd:USDA257_c24110"/>
<proteinExistence type="predicted"/>
<keyword evidence="2" id="KW-0813">Transport</keyword>
<accession>I3X531</accession>
<evidence type="ECO:0000313" key="8">
    <source>
        <dbReference type="Proteomes" id="UP000006180"/>
    </source>
</evidence>
<dbReference type="GO" id="GO:0035435">
    <property type="term" value="P:phosphate ion transmembrane transport"/>
    <property type="evidence" value="ECO:0007669"/>
    <property type="project" value="TreeGrafter"/>
</dbReference>
<dbReference type="InterPro" id="IPR001204">
    <property type="entry name" value="Phos_transporter"/>
</dbReference>
<dbReference type="PANTHER" id="PTHR11101:SF80">
    <property type="entry name" value="PHOSPHATE TRANSPORTER"/>
    <property type="match status" value="1"/>
</dbReference>
<evidence type="ECO:0000313" key="7">
    <source>
        <dbReference type="EMBL" id="AFL50987.1"/>
    </source>
</evidence>
<dbReference type="AlphaFoldDB" id="I3X531"/>
<evidence type="ECO:0000256" key="5">
    <source>
        <dbReference type="ARBA" id="ARBA00023136"/>
    </source>
</evidence>
<keyword evidence="5 6" id="KW-0472">Membrane</keyword>
<dbReference type="STRING" id="1185652.USDA257_c24110"/>
<dbReference type="HOGENOM" id="CLU_2371256_0_0_5"/>
<dbReference type="eggNOG" id="COG0306">
    <property type="taxonomic scope" value="Bacteria"/>
</dbReference>
<dbReference type="Pfam" id="PF01384">
    <property type="entry name" value="PHO4"/>
    <property type="match status" value="1"/>
</dbReference>
<keyword evidence="3 6" id="KW-0812">Transmembrane</keyword>
<evidence type="ECO:0000256" key="4">
    <source>
        <dbReference type="ARBA" id="ARBA00022989"/>
    </source>
</evidence>
<evidence type="ECO:0008006" key="9">
    <source>
        <dbReference type="Google" id="ProtNLM"/>
    </source>
</evidence>
<evidence type="ECO:0000256" key="1">
    <source>
        <dbReference type="ARBA" id="ARBA00004141"/>
    </source>
</evidence>
<comment type="subcellular location">
    <subcellularLocation>
        <location evidence="1">Membrane</location>
        <topology evidence="1">Multi-pass membrane protein</topology>
    </subcellularLocation>
</comment>
<evidence type="ECO:0000256" key="3">
    <source>
        <dbReference type="ARBA" id="ARBA00022692"/>
    </source>
</evidence>
<organism evidence="7 8">
    <name type="scientific">Sinorhizobium fredii (strain USDA 257)</name>
    <dbReference type="NCBI Taxonomy" id="1185652"/>
    <lineage>
        <taxon>Bacteria</taxon>
        <taxon>Pseudomonadati</taxon>
        <taxon>Pseudomonadota</taxon>
        <taxon>Alphaproteobacteria</taxon>
        <taxon>Hyphomicrobiales</taxon>
        <taxon>Rhizobiaceae</taxon>
        <taxon>Sinorhizobium/Ensifer group</taxon>
        <taxon>Sinorhizobium</taxon>
    </lineage>
</organism>
<sequence>MSSATILSLVAQFAMPVSPTHSISTAIMGAGFAKCPHALRWTVIEHILWAWILTIPAAGGAAYGLLRLFEAFSWTSLSRGEVAKFGRHDCILTNF</sequence>
<dbReference type="EMBL" id="CP003563">
    <property type="protein sequence ID" value="AFL50987.1"/>
    <property type="molecule type" value="Genomic_DNA"/>
</dbReference>
<gene>
    <name evidence="7" type="ORF">USDA257_c24110</name>
</gene>
<dbReference type="Proteomes" id="UP000006180">
    <property type="component" value="Chromosome"/>
</dbReference>
<evidence type="ECO:0000256" key="2">
    <source>
        <dbReference type="ARBA" id="ARBA00022448"/>
    </source>
</evidence>